<sequence>MELVPPFRWLVRAAGLVLLAAPAVAQEPPRLELPRLDAATLALPGYAAPAPRARAESRAHGLETCPALGGGFVRLPGSRTCLRLSGRAAAGLDVQAGRGGAAARPDAGGRFAVDARTETDLGSVRTFVRVGSGHR</sequence>
<evidence type="ECO:0000256" key="5">
    <source>
        <dbReference type="ARBA" id="ARBA00022729"/>
    </source>
</evidence>
<evidence type="ECO:0000256" key="10">
    <source>
        <dbReference type="RuleBase" id="RU364005"/>
    </source>
</evidence>
<keyword evidence="7 10" id="KW-0626">Porin</keyword>
<dbReference type="Pfam" id="PF02530">
    <property type="entry name" value="Porin_2"/>
    <property type="match status" value="1"/>
</dbReference>
<comment type="function">
    <text evidence="10">Forms passive diffusion pores that allow small molecular weight hydrophilic materials across the outer membrane.</text>
</comment>
<keyword evidence="4 10" id="KW-0812">Transmembrane</keyword>
<evidence type="ECO:0000256" key="8">
    <source>
        <dbReference type="ARBA" id="ARBA00023136"/>
    </source>
</evidence>
<dbReference type="GO" id="GO:0006811">
    <property type="term" value="P:monoatomic ion transport"/>
    <property type="evidence" value="ECO:0007669"/>
    <property type="project" value="UniProtKB-KW"/>
</dbReference>
<reference evidence="11" key="1">
    <citation type="journal article" date="2016" name="Front. Microbiol.">
        <title>Genome Sequence of the Piezophilic, Mesophilic Sulfate-Reducing Bacterium Desulfovibrio indicus J2T.</title>
        <authorList>
            <person name="Cao J."/>
            <person name="Maignien L."/>
            <person name="Shao Z."/>
            <person name="Alain K."/>
            <person name="Jebbar M."/>
        </authorList>
    </citation>
    <scope>NUCLEOTIDE SEQUENCE</scope>
    <source>
        <strain evidence="11">DSM 16372</strain>
    </source>
</reference>
<keyword evidence="12" id="KW-1185">Reference proteome</keyword>
<keyword evidence="8 10" id="KW-0472">Membrane</keyword>
<evidence type="ECO:0000256" key="6">
    <source>
        <dbReference type="ARBA" id="ARBA00023065"/>
    </source>
</evidence>
<protein>
    <recommendedName>
        <fullName evidence="10">Porin</fullName>
    </recommendedName>
</protein>
<feature type="signal peptide" evidence="10">
    <location>
        <begin position="1"/>
        <end position="25"/>
    </location>
</feature>
<evidence type="ECO:0000256" key="2">
    <source>
        <dbReference type="ARBA" id="ARBA00022448"/>
    </source>
</evidence>
<dbReference type="GO" id="GO:0046930">
    <property type="term" value="C:pore complex"/>
    <property type="evidence" value="ECO:0007669"/>
    <property type="project" value="UniProtKB-KW"/>
</dbReference>
<dbReference type="GO" id="GO:0009279">
    <property type="term" value="C:cell outer membrane"/>
    <property type="evidence" value="ECO:0007669"/>
    <property type="project" value="UniProtKB-SubCell"/>
</dbReference>
<feature type="chain" id="PRO_5043110074" description="Porin" evidence="10">
    <location>
        <begin position="26"/>
        <end position="135"/>
    </location>
</feature>
<gene>
    <name evidence="11" type="ORF">BHAOGJBA_0452</name>
</gene>
<name>A0AAV4ZFH8_9HYPH</name>
<comment type="caution">
    <text evidence="11">The sequence shown here is derived from an EMBL/GenBank/DDBJ whole genome shotgun (WGS) entry which is preliminary data.</text>
</comment>
<dbReference type="EMBL" id="BPQO01000002">
    <property type="protein sequence ID" value="GJD86953.1"/>
    <property type="molecule type" value="Genomic_DNA"/>
</dbReference>
<evidence type="ECO:0000256" key="1">
    <source>
        <dbReference type="ARBA" id="ARBA00009521"/>
    </source>
</evidence>
<evidence type="ECO:0000313" key="11">
    <source>
        <dbReference type="EMBL" id="GJD86953.1"/>
    </source>
</evidence>
<evidence type="ECO:0000256" key="7">
    <source>
        <dbReference type="ARBA" id="ARBA00023114"/>
    </source>
</evidence>
<evidence type="ECO:0000256" key="4">
    <source>
        <dbReference type="ARBA" id="ARBA00022692"/>
    </source>
</evidence>
<keyword evidence="2 10" id="KW-0813">Transport</keyword>
<dbReference type="InterPro" id="IPR003684">
    <property type="entry name" value="Porin_alphabac"/>
</dbReference>
<comment type="similarity">
    <text evidence="1 10">Belongs to the alphaproteobacteria porin family.</text>
</comment>
<dbReference type="GO" id="GO:0015288">
    <property type="term" value="F:porin activity"/>
    <property type="evidence" value="ECO:0007669"/>
    <property type="project" value="UniProtKB-KW"/>
</dbReference>
<proteinExistence type="inferred from homology"/>
<keyword evidence="5 10" id="KW-0732">Signal</keyword>
<evidence type="ECO:0000313" key="12">
    <source>
        <dbReference type="Proteomes" id="UP001055247"/>
    </source>
</evidence>
<dbReference type="RefSeq" id="WP_066927659.1">
    <property type="nucleotide sequence ID" value="NZ_BPQO01000002.1"/>
</dbReference>
<accession>A0AAV4ZFH8</accession>
<dbReference type="AlphaFoldDB" id="A0AAV4ZFH8"/>
<keyword evidence="3 10" id="KW-1134">Transmembrane beta strand</keyword>
<reference evidence="11" key="2">
    <citation type="submission" date="2021-08" db="EMBL/GenBank/DDBJ databases">
        <authorList>
            <person name="Tani A."/>
            <person name="Ola A."/>
            <person name="Ogura Y."/>
            <person name="Katsura K."/>
            <person name="Hayashi T."/>
        </authorList>
    </citation>
    <scope>NUCLEOTIDE SEQUENCE</scope>
    <source>
        <strain evidence="11">DSM 16372</strain>
    </source>
</reference>
<comment type="subcellular location">
    <subcellularLocation>
        <location evidence="10">Cell outer membrane</location>
        <topology evidence="10">Multi-pass membrane protein</topology>
    </subcellularLocation>
</comment>
<keyword evidence="9 10" id="KW-0998">Cell outer membrane</keyword>
<comment type="domain">
    <text evidence="10">Consists of 16-stranded beta-barrel sheets, with large surface-exposed loops, that form a transmembrane pore at the center of each barrel. The pore is partially ocluded by a peptide loop that folds into the pore lumen.</text>
</comment>
<evidence type="ECO:0000256" key="3">
    <source>
        <dbReference type="ARBA" id="ARBA00022452"/>
    </source>
</evidence>
<keyword evidence="6 10" id="KW-0406">Ion transport</keyword>
<organism evidence="11 12">
    <name type="scientific">Methylobacterium hispanicum</name>
    <dbReference type="NCBI Taxonomy" id="270350"/>
    <lineage>
        <taxon>Bacteria</taxon>
        <taxon>Pseudomonadati</taxon>
        <taxon>Pseudomonadota</taxon>
        <taxon>Alphaproteobacteria</taxon>
        <taxon>Hyphomicrobiales</taxon>
        <taxon>Methylobacteriaceae</taxon>
        <taxon>Methylobacterium</taxon>
    </lineage>
</organism>
<dbReference type="Proteomes" id="UP001055247">
    <property type="component" value="Unassembled WGS sequence"/>
</dbReference>
<evidence type="ECO:0000256" key="9">
    <source>
        <dbReference type="ARBA" id="ARBA00023237"/>
    </source>
</evidence>